<feature type="compositionally biased region" description="Basic and acidic residues" evidence="3">
    <location>
        <begin position="410"/>
        <end position="426"/>
    </location>
</feature>
<evidence type="ECO:0000256" key="3">
    <source>
        <dbReference type="SAM" id="MobiDB-lite"/>
    </source>
</evidence>
<feature type="chain" id="PRO_5046541186" evidence="4">
    <location>
        <begin position="24"/>
        <end position="2446"/>
    </location>
</feature>
<evidence type="ECO:0000256" key="4">
    <source>
        <dbReference type="SAM" id="SignalP"/>
    </source>
</evidence>
<accession>A0ABR7EYV7</accession>
<dbReference type="SMART" id="SM00606">
    <property type="entry name" value="CBD_IV"/>
    <property type="match status" value="3"/>
</dbReference>
<sequence>MKKLLRKVLATVLAVSMTMTSISVTNINVKAAASATATNADVTMEDNTKKAFGGKDGDLYNYIKYGVNTSSDDGVEDGRDASKAVDGSTDTRWANSNHTNGHWIQIDLKQSYSVSKIGISWEVASSIDYKIEISNDGRSYKEVSRVKISDYTDPKNRVDTVALSNAVSARYVKITDVGDSYLADSGNNRRYGVSIWEIGIFGSEAKASVESTISDTGVFTKKTNNTGEAFSDILNDQYYNYVRNNGVSATASGEENSSTPISGAIDNDANTRWYNPSGDDTYYTVDLGATYSVEKVYLSWEQANATVYNIYKSENGTDYSLITTVYNSEAYDSDSYARVDKIEFSAVNARYIKIQAVQRTYKKSGYNGGQYNGISLYEVGIYGNEQEKSYSKKAFEEFSVGNKETVGNKIEAENTDSRADGVKDDDNSSASGSKNIGGLSDGKWVQYNINFDRMTSRIYLRYSGNENSAGKIDVYVDNSTMSGTPVATINVSSTGSWSTYTDISGEVSIPAGNHKIYLKFTTDTGKNYVCNLDYFQFEYKPENANIKHEAEKAHAYVRGTAGNKVSKELSDKYSNGAAIGKMNTYMEHDRSYLTTYVKAANAGYYNMKIKYSGTMTTSLQYRINNGSWNTCDITDVGSSWDEVKSVDVNAELKQGINKIDISGAVWVWKGGEHGREDNNNVWDEWLNIDCFTLEYSEDVKLAFSGVLDTTLKGNKIQAEAFSKSSGDITVEGENDSYVDGTNLGGLRNGKWAEYNVFFDRKVSKIYLRNSVKNDNGGKVEIYVDDSSMSGTPVATVQTTGTGSDWKNYVDTSENISIPSGNHEIYLKFVADGSKGACNLDYFQFEYEPETVSDSNDKHEAENAHAYIQGDADSEHNIQEDNAFSNGKAVGGMNAWPDNGRAYLTSYVDVKHAGKYKLTVAYASGSSKDTNIDCRINSTGNSSWTSISAPVTGGWTTVKTISTEVTLNKGVNVIDITGASNIPYSESNSWQQANVDYFKLERVTDKDNLAFGKPVEASGSQPNFGAENAVDEDEDTRWGSGEIGDKGYFIIDLEKLYEIEKVSIMFEKAYPDDFQILVSRDKVNWTVARTVRGFKTTDTDKLKYESDGVCLGKARYVKVRCIKMAYHDKMSIRDIRVYGTAVKGELSDLSVGKDVKVSSSDNGATTSNPKNAVDGKDDTRWAAPKKDANPWYQIDLGKQCAIDSVDLKFERAYAKSFKIQISDDGKTWTDYRTVTNWTEPGDADEIQKDAYYANLELGNSIHMDNVKTRYVRLYTDEKVRGGSWGLSLYEFEVWGKETDKTDYWTNQSKKNYGIYPISALQDTEKAGMIDSSLVQDDVIGTGDTYDVVYEANKDLYFYVNPRELYYEASKHTIYWSSGNSGDELRGAESHDEGIVSYKGQQQATVQYKLPANLDFGDKDYVETQIGCQIFEKADSGKESLKFSLVYKVRVWKSAIIIEDKLSENGSLCVKNPESGCTYEWQKSSDGETWTDVAKKRYDLEILGNIKDGITNDIVHVAEDLGGGKYYRVRKSGTTQWSHSYKVQYYNNIQNGDFEYPAMFSTDEDGKIFPFNSNGDEQQYPNGYEGLMWKTTAPGWTNGPNSNRVGHDIEIVNGRKLKTSGENEQVSQFSVTQDEMYKNNAHGDQFAELNCENVGALYQDILTTPNSQCYWDLDYAGRWCQNSMYVVAMSAKDAKNYTTAEQIKALISKDDVKAIETNKEGTTGTTLTLSDGVTATMWKVTSKKNAGEWNDHNGIYNAPSGDKNYITRFFFVSAGGAKRNESDTANETVGSLLDNVTFEQRQSYTIEYYVDGQKQDNLTVNGTVNPYDRVAVPSPSEVSELTLYQAKISGENDADSKDFYVDENDRNMTVAYNHNVLKLYYKSGIVVATVKVEGLDTIPDGYTIVAKLKDKSGNILQSKTINQSDFVKIEKAQGGEASGYFKTVTFDGAKLTNQNQYTVEEVIVSNNYLPYYLEKVNKNGTEEEVGISHINGTNLAYTAEFTYSSAKGNSVEFINIYNPIRKVTIKKNVSGNMAEKDKNFNFTIAIEKDGKAIDAAKLPNTGLTETETGKYRFSLKHSEEIELYVYNNCKVTVTEDDYSKKDVDTNIWSDEYYKTSWVINQGDSTDGREVTVNKVTGDTVLSCTNTYNDLGDVEVQGFQMNGNKDKGGVSEYSPSFRVVCRVSKNTIKGKKVKKFGVVYAIKGETVGKDREQLEKLMTKEGASGNSNVKVHEETPNGVYADWSTKDGSEFSTKYWSYYGLTFKCLSYMFDTLEEKVTVRAYAEMADGKIEYGNNIYTVDMYEIAKHLYSNQKMSTLKGHRFLYDNVLNLVDMQHNRVGIAKAMMKTLNVTSTSSKYYNLLNTVYRDMNDFIYCQNSYKGEYSQREEFYSKNLTEEQNKELLDALNNARGTTYTDLNQWIYNEVEKIGNYKGYYRKVQYEWNGGIYIRK</sequence>
<evidence type="ECO:0000259" key="6">
    <source>
        <dbReference type="PROSITE" id="PS51175"/>
    </source>
</evidence>
<dbReference type="Gene3D" id="2.60.120.260">
    <property type="entry name" value="Galactose-binding domain-like"/>
    <property type="match status" value="8"/>
</dbReference>
<feature type="domain" description="CBM6" evidence="6">
    <location>
        <begin position="714"/>
        <end position="845"/>
    </location>
</feature>
<name>A0ABR7EYV7_9FIRM</name>
<dbReference type="Gene3D" id="2.60.40.1140">
    <property type="entry name" value="Collagen-binding surface protein Cna, B-type domain"/>
    <property type="match status" value="1"/>
</dbReference>
<dbReference type="InterPro" id="IPR000421">
    <property type="entry name" value="FA58C"/>
</dbReference>
<evidence type="ECO:0000256" key="2">
    <source>
        <dbReference type="ARBA" id="ARBA00023295"/>
    </source>
</evidence>
<dbReference type="CDD" id="cd04084">
    <property type="entry name" value="CBM6_xylanase-like"/>
    <property type="match status" value="2"/>
</dbReference>
<dbReference type="InterPro" id="IPR051941">
    <property type="entry name" value="BG_Antigen-Binding_Lectin"/>
</dbReference>
<proteinExistence type="predicted"/>
<dbReference type="InterPro" id="IPR008979">
    <property type="entry name" value="Galactose-bd-like_sf"/>
</dbReference>
<evidence type="ECO:0000313" key="8">
    <source>
        <dbReference type="Proteomes" id="UP000597877"/>
    </source>
</evidence>
<dbReference type="Pfam" id="PF00754">
    <property type="entry name" value="F5_F8_type_C"/>
    <property type="match status" value="4"/>
</dbReference>
<dbReference type="InterPro" id="IPR006584">
    <property type="entry name" value="Cellulose-bd_IV"/>
</dbReference>
<dbReference type="Pfam" id="PF24547">
    <property type="entry name" value="DUF7601"/>
    <property type="match status" value="1"/>
</dbReference>
<dbReference type="EMBL" id="JACOOZ010000001">
    <property type="protein sequence ID" value="MBC5666533.1"/>
    <property type="molecule type" value="Genomic_DNA"/>
</dbReference>
<evidence type="ECO:0000256" key="1">
    <source>
        <dbReference type="ARBA" id="ARBA00022729"/>
    </source>
</evidence>
<organism evidence="7 8">
    <name type="scientific">Eubacterium segne</name>
    <dbReference type="NCBI Taxonomy" id="2763045"/>
    <lineage>
        <taxon>Bacteria</taxon>
        <taxon>Bacillati</taxon>
        <taxon>Bacillota</taxon>
        <taxon>Clostridia</taxon>
        <taxon>Eubacteriales</taxon>
        <taxon>Eubacteriaceae</taxon>
        <taxon>Eubacterium</taxon>
    </lineage>
</organism>
<protein>
    <submittedName>
        <fullName evidence="7">Discoidin domain-containing protein</fullName>
    </submittedName>
</protein>
<dbReference type="InterPro" id="IPR055382">
    <property type="entry name" value="DUF7601"/>
</dbReference>
<feature type="domain" description="F5/8 type C" evidence="5">
    <location>
        <begin position="997"/>
        <end position="1118"/>
    </location>
</feature>
<feature type="domain" description="F5/8 type C" evidence="5">
    <location>
        <begin position="1138"/>
        <end position="1295"/>
    </location>
</feature>
<feature type="domain" description="CBM6" evidence="6">
    <location>
        <begin position="856"/>
        <end position="1000"/>
    </location>
</feature>
<dbReference type="InterPro" id="IPR005084">
    <property type="entry name" value="CBM6"/>
</dbReference>
<dbReference type="PANTHER" id="PTHR45713:SF6">
    <property type="entry name" value="F5_8 TYPE C DOMAIN-CONTAINING PROTEIN"/>
    <property type="match status" value="1"/>
</dbReference>
<keyword evidence="1 4" id="KW-0732">Signal</keyword>
<dbReference type="PROSITE" id="PS50022">
    <property type="entry name" value="FA58C_3"/>
    <property type="match status" value="4"/>
</dbReference>
<dbReference type="Pfam" id="PF03422">
    <property type="entry name" value="CBM_6"/>
    <property type="match status" value="3"/>
</dbReference>
<feature type="domain" description="F5/8 type C" evidence="5">
    <location>
        <begin position="229"/>
        <end position="384"/>
    </location>
</feature>
<comment type="caution">
    <text evidence="7">The sequence shown here is derived from an EMBL/GenBank/DDBJ whole genome shotgun (WGS) entry which is preliminary data.</text>
</comment>
<gene>
    <name evidence="7" type="ORF">H8S00_00760</name>
</gene>
<feature type="region of interest" description="Disordered" evidence="3">
    <location>
        <begin position="1155"/>
        <end position="1179"/>
    </location>
</feature>
<evidence type="ECO:0000313" key="7">
    <source>
        <dbReference type="EMBL" id="MBC5666533.1"/>
    </source>
</evidence>
<reference evidence="7 8" key="1">
    <citation type="submission" date="2020-08" db="EMBL/GenBank/DDBJ databases">
        <title>Genome public.</title>
        <authorList>
            <person name="Liu C."/>
            <person name="Sun Q."/>
        </authorList>
    </citation>
    <scope>NUCLEOTIDE SEQUENCE [LARGE SCALE GENOMIC DNA]</scope>
    <source>
        <strain evidence="7 8">BX4</strain>
    </source>
</reference>
<keyword evidence="2" id="KW-0378">Hydrolase</keyword>
<dbReference type="PANTHER" id="PTHR45713">
    <property type="entry name" value="FTP DOMAIN-CONTAINING PROTEIN"/>
    <property type="match status" value="1"/>
</dbReference>
<dbReference type="SUPFAM" id="SSF49785">
    <property type="entry name" value="Galactose-binding domain-like"/>
    <property type="match status" value="7"/>
</dbReference>
<dbReference type="Proteomes" id="UP000597877">
    <property type="component" value="Unassembled WGS sequence"/>
</dbReference>
<keyword evidence="2" id="KW-0326">Glycosidase</keyword>
<feature type="domain" description="F5/8 type C" evidence="5">
    <location>
        <begin position="47"/>
        <end position="193"/>
    </location>
</feature>
<evidence type="ECO:0000259" key="5">
    <source>
        <dbReference type="PROSITE" id="PS50022"/>
    </source>
</evidence>
<feature type="signal peptide" evidence="4">
    <location>
        <begin position="1"/>
        <end position="23"/>
    </location>
</feature>
<dbReference type="RefSeq" id="WP_118589181.1">
    <property type="nucleotide sequence ID" value="NZ_JACOOZ010000001.1"/>
</dbReference>
<feature type="domain" description="CBM6" evidence="6">
    <location>
        <begin position="408"/>
        <end position="538"/>
    </location>
</feature>
<keyword evidence="8" id="KW-1185">Reference proteome</keyword>
<feature type="region of interest" description="Disordered" evidence="3">
    <location>
        <begin position="409"/>
        <end position="434"/>
    </location>
</feature>
<dbReference type="PROSITE" id="PS51175">
    <property type="entry name" value="CBM6"/>
    <property type="match status" value="3"/>
</dbReference>